<evidence type="ECO:0000256" key="1">
    <source>
        <dbReference type="SAM" id="Coils"/>
    </source>
</evidence>
<evidence type="ECO:0000256" key="2">
    <source>
        <dbReference type="SAM" id="MobiDB-lite"/>
    </source>
</evidence>
<name>A0ABY8TKA2_TETOB</name>
<accession>A0ABY8TKA2</accession>
<dbReference type="PANTHER" id="PTHR16306">
    <property type="entry name" value="TRANSLIN-ASSOCIATED FACTOR X-INTERACTING PROTEIN 1"/>
    <property type="match status" value="1"/>
</dbReference>
<feature type="coiled-coil region" evidence="1">
    <location>
        <begin position="438"/>
        <end position="465"/>
    </location>
</feature>
<feature type="region of interest" description="Disordered" evidence="2">
    <location>
        <begin position="327"/>
        <end position="359"/>
    </location>
</feature>
<feature type="region of interest" description="Disordered" evidence="2">
    <location>
        <begin position="36"/>
        <end position="102"/>
    </location>
</feature>
<protein>
    <submittedName>
        <fullName evidence="3">Uncharacterized protein</fullName>
    </submittedName>
</protein>
<feature type="compositionally biased region" description="Low complexity" evidence="2">
    <location>
        <begin position="332"/>
        <end position="358"/>
    </location>
</feature>
<reference evidence="3 4" key="1">
    <citation type="submission" date="2023-05" db="EMBL/GenBank/DDBJ databases">
        <title>A 100% complete, gapless, phased diploid assembly of the Scenedesmus obliquus UTEX 3031 genome.</title>
        <authorList>
            <person name="Biondi T.C."/>
            <person name="Hanschen E.R."/>
            <person name="Kwon T."/>
            <person name="Eng W."/>
            <person name="Kruse C.P.S."/>
            <person name="Koehler S.I."/>
            <person name="Kunde Y."/>
            <person name="Gleasner C.D."/>
            <person name="You Mak K.T."/>
            <person name="Polle J."/>
            <person name="Hovde B.T."/>
            <person name="Starkenburg S.R."/>
        </authorList>
    </citation>
    <scope>NUCLEOTIDE SEQUENCE [LARGE SCALE GENOMIC DNA]</scope>
    <source>
        <strain evidence="3 4">DOE0152z</strain>
    </source>
</reference>
<proteinExistence type="predicted"/>
<dbReference type="PANTHER" id="PTHR16306:SF0">
    <property type="entry name" value="TRANSLIN-ASSOCIATED FACTOR X-INTERACTING PROTEIN 1"/>
    <property type="match status" value="1"/>
</dbReference>
<keyword evidence="1" id="KW-0175">Coiled coil</keyword>
<evidence type="ECO:0000313" key="4">
    <source>
        <dbReference type="Proteomes" id="UP001244341"/>
    </source>
</evidence>
<feature type="compositionally biased region" description="Low complexity" evidence="2">
    <location>
        <begin position="59"/>
        <end position="77"/>
    </location>
</feature>
<dbReference type="EMBL" id="CP126208">
    <property type="protein sequence ID" value="WIA09549.1"/>
    <property type="molecule type" value="Genomic_DNA"/>
</dbReference>
<feature type="coiled-coil region" evidence="1">
    <location>
        <begin position="188"/>
        <end position="215"/>
    </location>
</feature>
<gene>
    <name evidence="3" type="ORF">OEZ85_008944</name>
</gene>
<dbReference type="Proteomes" id="UP001244341">
    <property type="component" value="Chromosome 1b"/>
</dbReference>
<organism evidence="3 4">
    <name type="scientific">Tetradesmus obliquus</name>
    <name type="common">Green alga</name>
    <name type="synonym">Acutodesmus obliquus</name>
    <dbReference type="NCBI Taxonomy" id="3088"/>
    <lineage>
        <taxon>Eukaryota</taxon>
        <taxon>Viridiplantae</taxon>
        <taxon>Chlorophyta</taxon>
        <taxon>core chlorophytes</taxon>
        <taxon>Chlorophyceae</taxon>
        <taxon>CS clade</taxon>
        <taxon>Sphaeropleales</taxon>
        <taxon>Scenedesmaceae</taxon>
        <taxon>Tetradesmus</taxon>
    </lineage>
</organism>
<sequence length="818" mass="87706">MSHRPPSRKVLEAQAKVVAKEDARFVAKLSGQKWKITSSADGLGAGNSISKPAAPQQPPVQSQQQQQTGTAGSTAAALQETGTPGPHQQDAPAAAFRSVSAPASKAAGRQQAALSPVSQASVQCVERGRLLAQLWLALRSMLLAALHDRHSACASEDAAHAAAAAAASEVSRLQQQQEDERVALRAISERHAAKAEAAKQELAQCQKKNDQARGSSAEQQLCEAQQQLLVSTPRPKRDLGLLADLLTAGEAQLVEQALIAGVPAEHVHRLLLGLSLDGDDLRPWLGLAGCCSAALKAAADPARLHQQLKQLVANCDAAAAHMPAGSKDAAVKGRGSSGKAAGASAAASSTSADCSSSSNLKDTNRVVELLATVGIAMPYLPLVGVLASKYGHDASELGGPVTEALQQAQLSTRARVQDLEGRTKAMHREVVLLKRSLADARKQEAERIEAALRDQKRKIARRQARQPSLLDKFLQTKCGDYFMGIGLMDEVPRALRANVPINNKRMSKRDAEKLAREIWAAKDEAEAAGAPRAHLADVTATFLERRYFAIPRLVTEVAYNFVYSLGQHSYDADCNLFLRVFSGDVEEAVRGEQQALEGEIMRLLKLLDVSINHQATGWLHKADVKTALAGFFKGKSVDRLAELFEALDTDEPGEALRYPGLFSDDDEMNQGMTAETIRSQHLAERLEYLQELEDSIRDGAEDNETTSLTPAMLRSCLEKVSRKLDPATLDSLVSLAFGPEWQQQQQRLAQPLGAVIRAIRRGSLQPALRPSAATAATAEVQLQAVRVAPQLQGMRLGEVQLALAGCSAAQLEQMPNAA</sequence>
<keyword evidence="4" id="KW-1185">Reference proteome</keyword>
<evidence type="ECO:0000313" key="3">
    <source>
        <dbReference type="EMBL" id="WIA09549.1"/>
    </source>
</evidence>